<dbReference type="EMBL" id="HM008710">
    <property type="protein sequence ID" value="ALC78625.1"/>
    <property type="molecule type" value="Genomic_DNA"/>
</dbReference>
<reference evidence="1" key="1">
    <citation type="submission" date="2012-01" db="EMBL/GenBank/DDBJ databases">
        <authorList>
            <person name="Wikstroem N."/>
        </authorList>
    </citation>
    <scope>NUCLEOTIDE SEQUENCE</scope>
    <source>
        <strain evidence="1">91E135</strain>
        <plasmid evidence="1">lp150</plasmid>
    </source>
</reference>
<sequence>MFEKFPFKEKLIVKNPSRDHLHYHVNNHVNNHVCKLKKNEMVRMFVTDAAKKNIGTELNDILDMFGIFDEGREAINDIRCVVTEPDIDFLYDKTYSGVEFMIYS</sequence>
<accession>A0A0R9NN77</accession>
<keyword evidence="1" id="KW-0614">Plasmid</keyword>
<reference evidence="1" key="3">
    <citation type="submission" date="2015-06" db="EMBL/GenBank/DDBJ databases">
        <authorList>
            <person name="Hoefler B.C."/>
            <person name="Straight P.D."/>
        </authorList>
    </citation>
    <scope>NUCLEOTIDE SEQUENCE</scope>
    <source>
        <strain evidence="1">91E135</strain>
        <plasmid evidence="1">lp150</plasmid>
    </source>
</reference>
<dbReference type="RefSeq" id="WP_054287507.1">
    <property type="nucleotide sequence ID" value="NC_021624.2"/>
</dbReference>
<evidence type="ECO:0000313" key="1">
    <source>
        <dbReference type="EMBL" id="ALC78625.1"/>
    </source>
</evidence>
<reference evidence="1" key="2">
    <citation type="journal article" date="2013" name="J. Bacteriol.">
        <title>Large linear plasmids of Borrelia species that cause relapsing fever.</title>
        <authorList>
            <person name="Miller S.C."/>
            <person name="Porcella S.F."/>
            <person name="Raffel S.J."/>
            <person name="Schwan T.G."/>
            <person name="Barbour A.G."/>
        </authorList>
    </citation>
    <scope>NUCLEOTIDE SEQUENCE</scope>
    <source>
        <strain evidence="1">91E135</strain>
        <plasmid evidence="1">lp150</plasmid>
    </source>
</reference>
<dbReference type="AlphaFoldDB" id="A0A0R9NN77"/>
<organism evidence="1">
    <name type="scientific">Borrelia turicatae (strain 91E135)</name>
    <dbReference type="NCBI Taxonomy" id="314724"/>
    <lineage>
        <taxon>Bacteria</taxon>
        <taxon>Pseudomonadati</taxon>
        <taxon>Spirochaetota</taxon>
        <taxon>Spirochaetia</taxon>
        <taxon>Spirochaetales</taxon>
        <taxon>Borreliaceae</taxon>
        <taxon>Borrelia</taxon>
    </lineage>
</organism>
<proteinExistence type="predicted"/>
<gene>
    <name evidence="1" type="ORF">BTA138</name>
</gene>
<name>A0A0R9NN77_BORT9</name>
<geneLocation type="plasmid" evidence="1">
    <name>lp150</name>
</geneLocation>
<protein>
    <submittedName>
        <fullName evidence="1">Uncharacterized protein</fullName>
    </submittedName>
</protein>